<dbReference type="RefSeq" id="XP_033384762.1">
    <property type="nucleotide sequence ID" value="XM_033521825.1"/>
</dbReference>
<reference evidence="2" key="1">
    <citation type="journal article" date="2020" name="Stud. Mycol.">
        <title>101 Dothideomycetes genomes: a test case for predicting lifestyles and emergence of pathogens.</title>
        <authorList>
            <person name="Haridas S."/>
            <person name="Albert R."/>
            <person name="Binder M."/>
            <person name="Bloem J."/>
            <person name="Labutti K."/>
            <person name="Salamov A."/>
            <person name="Andreopoulos B."/>
            <person name="Baker S."/>
            <person name="Barry K."/>
            <person name="Bills G."/>
            <person name="Bluhm B."/>
            <person name="Cannon C."/>
            <person name="Castanera R."/>
            <person name="Culley D."/>
            <person name="Daum C."/>
            <person name="Ezra D."/>
            <person name="Gonzalez J."/>
            <person name="Henrissat B."/>
            <person name="Kuo A."/>
            <person name="Liang C."/>
            <person name="Lipzen A."/>
            <person name="Lutzoni F."/>
            <person name="Magnuson J."/>
            <person name="Mondo S."/>
            <person name="Nolan M."/>
            <person name="Ohm R."/>
            <person name="Pangilinan J."/>
            <person name="Park H.-J."/>
            <person name="Ramirez L."/>
            <person name="Alfaro M."/>
            <person name="Sun H."/>
            <person name="Tritt A."/>
            <person name="Yoshinaga Y."/>
            <person name="Zwiers L.-H."/>
            <person name="Turgeon B."/>
            <person name="Goodwin S."/>
            <person name="Spatafora J."/>
            <person name="Crous P."/>
            <person name="Grigoriev I."/>
        </authorList>
    </citation>
    <scope>NUCLEOTIDE SEQUENCE</scope>
    <source>
        <strain evidence="2">CBS 175.79</strain>
    </source>
</reference>
<evidence type="ECO:0000256" key="1">
    <source>
        <dbReference type="SAM" id="MobiDB-lite"/>
    </source>
</evidence>
<feature type="compositionally biased region" description="Basic residues" evidence="1">
    <location>
        <begin position="145"/>
        <end position="157"/>
    </location>
</feature>
<sequence>MKAWKGRRRKGRGEEEEHEIQTVPVLYIGTHRYWVKTHFFLNNNDHFQRKVITREERSRTRMERTYRVNQQDSETVSLVYCILSSRPRPNSQPAYVYIHRQKINRSKHLRWSATTTMDIFVLYLISCTSCTSSTPPHLASCPLRSKQKAKQKKRRDI</sequence>
<protein>
    <submittedName>
        <fullName evidence="2">Uncharacterized protein</fullName>
    </submittedName>
</protein>
<dbReference type="AlphaFoldDB" id="A0A6A5XTZ5"/>
<keyword evidence="3" id="KW-1185">Reference proteome</keyword>
<accession>A0A6A5XTZ5</accession>
<name>A0A6A5XTZ5_9PLEO</name>
<organism evidence="2 3">
    <name type="scientific">Aaosphaeria arxii CBS 175.79</name>
    <dbReference type="NCBI Taxonomy" id="1450172"/>
    <lineage>
        <taxon>Eukaryota</taxon>
        <taxon>Fungi</taxon>
        <taxon>Dikarya</taxon>
        <taxon>Ascomycota</taxon>
        <taxon>Pezizomycotina</taxon>
        <taxon>Dothideomycetes</taxon>
        <taxon>Pleosporomycetidae</taxon>
        <taxon>Pleosporales</taxon>
        <taxon>Pleosporales incertae sedis</taxon>
        <taxon>Aaosphaeria</taxon>
    </lineage>
</organism>
<dbReference type="GeneID" id="54279222"/>
<proteinExistence type="predicted"/>
<dbReference type="Proteomes" id="UP000799778">
    <property type="component" value="Unassembled WGS sequence"/>
</dbReference>
<evidence type="ECO:0000313" key="2">
    <source>
        <dbReference type="EMBL" id="KAF2016423.1"/>
    </source>
</evidence>
<gene>
    <name evidence="2" type="ORF">BU24DRAFT_201374</name>
</gene>
<dbReference type="EMBL" id="ML978069">
    <property type="protein sequence ID" value="KAF2016423.1"/>
    <property type="molecule type" value="Genomic_DNA"/>
</dbReference>
<feature type="region of interest" description="Disordered" evidence="1">
    <location>
        <begin position="133"/>
        <end position="157"/>
    </location>
</feature>
<evidence type="ECO:0000313" key="3">
    <source>
        <dbReference type="Proteomes" id="UP000799778"/>
    </source>
</evidence>